<gene>
    <name evidence="2" type="ORF">FEV09_11375</name>
</gene>
<sequence length="41" mass="5020">MPSYLGLTEKARKAYKQWFPRRSKTDKMQEKQEKQVKPLHK</sequence>
<dbReference type="EMBL" id="VBTY01000085">
    <property type="protein sequence ID" value="MDG3495160.1"/>
    <property type="molecule type" value="Genomic_DNA"/>
</dbReference>
<protein>
    <submittedName>
        <fullName evidence="2">Uncharacterized protein</fullName>
    </submittedName>
</protein>
<dbReference type="Proteomes" id="UP001152872">
    <property type="component" value="Unassembled WGS sequence"/>
</dbReference>
<organism evidence="2 3">
    <name type="scientific">Pseudanabaena catenata USMAC16</name>
    <dbReference type="NCBI Taxonomy" id="1855837"/>
    <lineage>
        <taxon>Bacteria</taxon>
        <taxon>Bacillati</taxon>
        <taxon>Cyanobacteriota</taxon>
        <taxon>Cyanophyceae</taxon>
        <taxon>Pseudanabaenales</taxon>
        <taxon>Pseudanabaenaceae</taxon>
        <taxon>Pseudanabaena</taxon>
    </lineage>
</organism>
<evidence type="ECO:0000313" key="3">
    <source>
        <dbReference type="Proteomes" id="UP001152872"/>
    </source>
</evidence>
<proteinExistence type="predicted"/>
<feature type="region of interest" description="Disordered" evidence="1">
    <location>
        <begin position="16"/>
        <end position="41"/>
    </location>
</feature>
<comment type="caution">
    <text evidence="2">The sequence shown here is derived from an EMBL/GenBank/DDBJ whole genome shotgun (WGS) entry which is preliminary data.</text>
</comment>
<evidence type="ECO:0000256" key="1">
    <source>
        <dbReference type="SAM" id="MobiDB-lite"/>
    </source>
</evidence>
<feature type="compositionally biased region" description="Basic and acidic residues" evidence="1">
    <location>
        <begin position="23"/>
        <end position="41"/>
    </location>
</feature>
<name>A0A9X4M9M0_9CYAN</name>
<dbReference type="AlphaFoldDB" id="A0A9X4M9M0"/>
<keyword evidence="3" id="KW-1185">Reference proteome</keyword>
<evidence type="ECO:0000313" key="2">
    <source>
        <dbReference type="EMBL" id="MDG3495160.1"/>
    </source>
</evidence>
<dbReference type="RefSeq" id="WP_277909236.1">
    <property type="nucleotide sequence ID" value="NZ_VBTY01000085.1"/>
</dbReference>
<reference evidence="2" key="1">
    <citation type="submission" date="2019-05" db="EMBL/GenBank/DDBJ databases">
        <title>Whole genome sequencing of Pseudanabaena catenata USMAC16.</title>
        <authorList>
            <person name="Khan Z."/>
            <person name="Omar W.M."/>
            <person name="Convey P."/>
            <person name="Merican F."/>
            <person name="Najimudin N."/>
        </authorList>
    </citation>
    <scope>NUCLEOTIDE SEQUENCE</scope>
    <source>
        <strain evidence="2">USMAC16</strain>
    </source>
</reference>
<accession>A0A9X4M9M0</accession>